<accession>A0A0L0FM76</accession>
<organism evidence="1 2">
    <name type="scientific">Sphaeroforma arctica JP610</name>
    <dbReference type="NCBI Taxonomy" id="667725"/>
    <lineage>
        <taxon>Eukaryota</taxon>
        <taxon>Ichthyosporea</taxon>
        <taxon>Ichthyophonida</taxon>
        <taxon>Sphaeroforma</taxon>
    </lineage>
</organism>
<protein>
    <submittedName>
        <fullName evidence="1">Uncharacterized protein</fullName>
    </submittedName>
</protein>
<dbReference type="RefSeq" id="XP_014151791.1">
    <property type="nucleotide sequence ID" value="XM_014296316.1"/>
</dbReference>
<evidence type="ECO:0000313" key="1">
    <source>
        <dbReference type="EMBL" id="KNC77889.1"/>
    </source>
</evidence>
<proteinExistence type="predicted"/>
<dbReference type="GeneID" id="25910167"/>
<dbReference type="AlphaFoldDB" id="A0A0L0FM76"/>
<reference evidence="1 2" key="1">
    <citation type="submission" date="2011-02" db="EMBL/GenBank/DDBJ databases">
        <title>The Genome Sequence of Sphaeroforma arctica JP610.</title>
        <authorList>
            <consortium name="The Broad Institute Genome Sequencing Platform"/>
            <person name="Russ C."/>
            <person name="Cuomo C."/>
            <person name="Young S.K."/>
            <person name="Zeng Q."/>
            <person name="Gargeya S."/>
            <person name="Alvarado L."/>
            <person name="Berlin A."/>
            <person name="Chapman S.B."/>
            <person name="Chen Z."/>
            <person name="Freedman E."/>
            <person name="Gellesch M."/>
            <person name="Goldberg J."/>
            <person name="Griggs A."/>
            <person name="Gujja S."/>
            <person name="Heilman E."/>
            <person name="Heiman D."/>
            <person name="Howarth C."/>
            <person name="Mehta T."/>
            <person name="Neiman D."/>
            <person name="Pearson M."/>
            <person name="Roberts A."/>
            <person name="Saif S."/>
            <person name="Shea T."/>
            <person name="Shenoy N."/>
            <person name="Sisk P."/>
            <person name="Stolte C."/>
            <person name="Sykes S."/>
            <person name="White J."/>
            <person name="Yandava C."/>
            <person name="Burger G."/>
            <person name="Gray M.W."/>
            <person name="Holland P.W.H."/>
            <person name="King N."/>
            <person name="Lang F.B.F."/>
            <person name="Roger A.J."/>
            <person name="Ruiz-Trillo I."/>
            <person name="Haas B."/>
            <person name="Nusbaum C."/>
            <person name="Birren B."/>
        </authorList>
    </citation>
    <scope>NUCLEOTIDE SEQUENCE [LARGE SCALE GENOMIC DNA]</scope>
    <source>
        <strain evidence="1 2">JP610</strain>
    </source>
</reference>
<keyword evidence="2" id="KW-1185">Reference proteome</keyword>
<name>A0A0L0FM76_9EUKA</name>
<dbReference type="Proteomes" id="UP000054560">
    <property type="component" value="Unassembled WGS sequence"/>
</dbReference>
<evidence type="ECO:0000313" key="2">
    <source>
        <dbReference type="Proteomes" id="UP000054560"/>
    </source>
</evidence>
<sequence length="127" mass="13815">MLISGFDDMVSDIDNSQAVLEAAVHLDGSPTTTAEDSTTAPTPLSSEHVAMIMDWLEPELDELYETSSVVSIDESAGLDQDIQSVLRKEQDLLAGIMEVMDNLDMPCEWLAKPDDSATSHVKHPSPQ</sequence>
<gene>
    <name evidence="1" type="ORF">SARC_09663</name>
</gene>
<dbReference type="EMBL" id="KQ242608">
    <property type="protein sequence ID" value="KNC77889.1"/>
    <property type="molecule type" value="Genomic_DNA"/>
</dbReference>